<proteinExistence type="predicted"/>
<feature type="compositionally biased region" description="Basic and acidic residues" evidence="1">
    <location>
        <begin position="279"/>
        <end position="290"/>
    </location>
</feature>
<evidence type="ECO:0000313" key="3">
    <source>
        <dbReference type="EMBL" id="CAE6466580.1"/>
    </source>
</evidence>
<reference evidence="3" key="1">
    <citation type="submission" date="2021-01" db="EMBL/GenBank/DDBJ databases">
        <authorList>
            <person name="Kaushik A."/>
        </authorList>
    </citation>
    <scope>NUCLEOTIDE SEQUENCE</scope>
    <source>
        <strain evidence="3">AG4-R118</strain>
    </source>
</reference>
<feature type="region of interest" description="Disordered" evidence="1">
    <location>
        <begin position="269"/>
        <end position="301"/>
    </location>
</feature>
<feature type="region of interest" description="Disordered" evidence="1">
    <location>
        <begin position="1"/>
        <end position="77"/>
    </location>
</feature>
<evidence type="ECO:0000259" key="2">
    <source>
        <dbReference type="Pfam" id="PF18596"/>
    </source>
</evidence>
<dbReference type="OrthoDB" id="1740265at2759"/>
<dbReference type="EMBL" id="CAJMWX010001085">
    <property type="protein sequence ID" value="CAE6466580.1"/>
    <property type="molecule type" value="Genomic_DNA"/>
</dbReference>
<accession>A0A8H3BWG8</accession>
<comment type="caution">
    <text evidence="3">The sequence shown here is derived from an EMBL/GenBank/DDBJ whole genome shotgun (WGS) entry which is preliminary data.</text>
</comment>
<dbReference type="Pfam" id="PF18596">
    <property type="entry name" value="Sld7_C"/>
    <property type="match status" value="1"/>
</dbReference>
<gene>
    <name evidence="3" type="ORF">RDB_LOCUS99545</name>
</gene>
<feature type="region of interest" description="Disordered" evidence="1">
    <location>
        <begin position="334"/>
        <end position="374"/>
    </location>
</feature>
<sequence>MATRAYVLSSPPKTTDKTHSRRGSRSGDARMSVTPTRGSNPNSDVEMRAASDGWETVTQDSHWDEDESGPSTSTPTLASSLDVQHRMLYRGALSVPGSAILLEGIQFIARLPGIVPPLLAAPLPLALESMRGIPALKLLGTMKLTADTARLDTEIDVRLHIHPQAYVTHGYFQRALVLGTEYIPERPLLRSPHPHPHIDPRITSTAVRIGLGEDVIVVYGRLQAEEHTRVERGKGIGKLELVAARLLDPACQSDDSDDDDQMDSQDAVFAVPQTVVRAPRPDDPLPREPPTRAILKRTDSTSLGGIKRTASVVGAKRFGRVRSEVVVRGLGEQVDTPLSKPTKLKEPTSSVKGKSRAKGKQKVEDGAGDADDPFAVESEVDASTMLPKMMARVKSSSAATPAGGEEAANKALVKRFAQSALETYGVDRDDAGFKEIFGYVTRGVGFAFRNKMKCEKIGKDELRKMVVRHVEMYVGGNGEVSVPA</sequence>
<dbReference type="AlphaFoldDB" id="A0A8H3BWG8"/>
<evidence type="ECO:0000256" key="1">
    <source>
        <dbReference type="SAM" id="MobiDB-lite"/>
    </source>
</evidence>
<dbReference type="Proteomes" id="UP000663888">
    <property type="component" value="Unassembled WGS sequence"/>
</dbReference>
<organism evidence="3 4">
    <name type="scientific">Rhizoctonia solani</name>
    <dbReference type="NCBI Taxonomy" id="456999"/>
    <lineage>
        <taxon>Eukaryota</taxon>
        <taxon>Fungi</taxon>
        <taxon>Dikarya</taxon>
        <taxon>Basidiomycota</taxon>
        <taxon>Agaricomycotina</taxon>
        <taxon>Agaricomycetes</taxon>
        <taxon>Cantharellales</taxon>
        <taxon>Ceratobasidiaceae</taxon>
        <taxon>Rhizoctonia</taxon>
    </lineage>
</organism>
<name>A0A8H3BWG8_9AGAM</name>
<evidence type="ECO:0000313" key="4">
    <source>
        <dbReference type="Proteomes" id="UP000663888"/>
    </source>
</evidence>
<protein>
    <recommendedName>
        <fullName evidence="2">Sld7 C-terminal domain-containing protein</fullName>
    </recommendedName>
</protein>
<feature type="domain" description="Sld7 C-terminal" evidence="2">
    <location>
        <begin position="407"/>
        <end position="474"/>
    </location>
</feature>
<dbReference type="InterPro" id="IPR041260">
    <property type="entry name" value="Sld7_C"/>
</dbReference>
<feature type="compositionally biased region" description="Polar residues" evidence="1">
    <location>
        <begin position="33"/>
        <end position="43"/>
    </location>
</feature>